<reference evidence="2 3" key="1">
    <citation type="journal article" date="2014" name="Genome Announc.">
        <title>Draft Genome Sequence of the Antitrypanosomally Active Sponge-Associated Bacterium Actinokineospora sp. Strain EG49.</title>
        <authorList>
            <person name="Harjes J."/>
            <person name="Ryu T."/>
            <person name="Abdelmohsen U.R."/>
            <person name="Moitinho-Silva L."/>
            <person name="Horn H."/>
            <person name="Ravasi T."/>
            <person name="Hentschel U."/>
        </authorList>
    </citation>
    <scope>NUCLEOTIDE SEQUENCE [LARGE SCALE GENOMIC DNA]</scope>
    <source>
        <strain evidence="2 3">EG49</strain>
    </source>
</reference>
<accession>W7IV51</accession>
<feature type="domain" description="Ricin B lectin" evidence="1">
    <location>
        <begin position="1"/>
        <end position="54"/>
    </location>
</feature>
<dbReference type="STRING" id="909613.UO65_4041"/>
<gene>
    <name evidence="2" type="ORF">UO65_4041</name>
</gene>
<evidence type="ECO:0000259" key="1">
    <source>
        <dbReference type="Pfam" id="PF00652"/>
    </source>
</evidence>
<dbReference type="Gene3D" id="2.80.10.50">
    <property type="match status" value="1"/>
</dbReference>
<dbReference type="Pfam" id="PF00652">
    <property type="entry name" value="Ricin_B_lectin"/>
    <property type="match status" value="1"/>
</dbReference>
<dbReference type="PROSITE" id="PS50231">
    <property type="entry name" value="RICIN_B_LECTIN"/>
    <property type="match status" value="1"/>
</dbReference>
<proteinExistence type="predicted"/>
<protein>
    <recommendedName>
        <fullName evidence="1">Ricin B lectin domain-containing protein</fullName>
    </recommendedName>
</protein>
<organism evidence="2 3">
    <name type="scientific">Actinokineospora spheciospongiae</name>
    <dbReference type="NCBI Taxonomy" id="909613"/>
    <lineage>
        <taxon>Bacteria</taxon>
        <taxon>Bacillati</taxon>
        <taxon>Actinomycetota</taxon>
        <taxon>Actinomycetes</taxon>
        <taxon>Pseudonocardiales</taxon>
        <taxon>Pseudonocardiaceae</taxon>
        <taxon>Actinokineospora</taxon>
    </lineage>
</organism>
<keyword evidence="3" id="KW-1185">Reference proteome</keyword>
<dbReference type="EMBL" id="AYXG01000148">
    <property type="protein sequence ID" value="EWC60617.1"/>
    <property type="molecule type" value="Genomic_DNA"/>
</dbReference>
<sequence length="55" mass="6373">MWDCHGGPNQKWYSLGADIRSLYNSRCLEILNYNNNNGAPVGMWDCYIGGNQLWY</sequence>
<dbReference type="InterPro" id="IPR000772">
    <property type="entry name" value="Ricin_B_lectin"/>
</dbReference>
<evidence type="ECO:0000313" key="3">
    <source>
        <dbReference type="Proteomes" id="UP000019277"/>
    </source>
</evidence>
<comment type="caution">
    <text evidence="2">The sequence shown here is derived from an EMBL/GenBank/DDBJ whole genome shotgun (WGS) entry which is preliminary data.</text>
</comment>
<dbReference type="InterPro" id="IPR035992">
    <property type="entry name" value="Ricin_B-like_lectins"/>
</dbReference>
<dbReference type="SUPFAM" id="SSF50370">
    <property type="entry name" value="Ricin B-like lectins"/>
    <property type="match status" value="1"/>
</dbReference>
<dbReference type="AlphaFoldDB" id="W7IV51"/>
<name>W7IV51_9PSEU</name>
<evidence type="ECO:0000313" key="2">
    <source>
        <dbReference type="EMBL" id="EWC60617.1"/>
    </source>
</evidence>
<dbReference type="Proteomes" id="UP000019277">
    <property type="component" value="Unassembled WGS sequence"/>
</dbReference>